<comment type="similarity">
    <text evidence="1 5">Belongs to the bacterial ribosomal protein bL34 family.</text>
</comment>
<dbReference type="NCBIfam" id="TIGR01030">
    <property type="entry name" value="rpmH_bact"/>
    <property type="match status" value="1"/>
</dbReference>
<dbReference type="EMBL" id="AENT01000001">
    <property type="protein sequence ID" value="EFR43397.1"/>
    <property type="molecule type" value="Genomic_DNA"/>
</dbReference>
<dbReference type="GO" id="GO:0006412">
    <property type="term" value="P:translation"/>
    <property type="evidence" value="ECO:0007669"/>
    <property type="project" value="UniProtKB-UniRule"/>
</dbReference>
<keyword evidence="2 5" id="KW-0689">Ribosomal protein</keyword>
<dbReference type="InterPro" id="IPR000271">
    <property type="entry name" value="Ribosomal_bL34"/>
</dbReference>
<dbReference type="GO" id="GO:0003735">
    <property type="term" value="F:structural constituent of ribosome"/>
    <property type="evidence" value="ECO:0007669"/>
    <property type="project" value="InterPro"/>
</dbReference>
<proteinExistence type="inferred from homology"/>
<dbReference type="PANTHER" id="PTHR14503:SF4">
    <property type="entry name" value="LARGE RIBOSOMAL SUBUNIT PROTEIN BL34M"/>
    <property type="match status" value="1"/>
</dbReference>
<dbReference type="GO" id="GO:0005840">
    <property type="term" value="C:ribosome"/>
    <property type="evidence" value="ECO:0007669"/>
    <property type="project" value="UniProtKB-KW"/>
</dbReference>
<dbReference type="Gene3D" id="1.10.287.3980">
    <property type="match status" value="1"/>
</dbReference>
<dbReference type="InterPro" id="IPR020939">
    <property type="entry name" value="Ribosomal_bL34_CS"/>
</dbReference>
<organism evidence="6 7">
    <name type="scientific">Dialister micraerophilus UPII 345-E</name>
    <dbReference type="NCBI Taxonomy" id="910314"/>
    <lineage>
        <taxon>Bacteria</taxon>
        <taxon>Bacillati</taxon>
        <taxon>Bacillota</taxon>
        <taxon>Negativicutes</taxon>
        <taxon>Veillonellales</taxon>
        <taxon>Veillonellaceae</taxon>
        <taxon>Dialister</taxon>
    </lineage>
</organism>
<evidence type="ECO:0000313" key="7">
    <source>
        <dbReference type="Proteomes" id="UP000004594"/>
    </source>
</evidence>
<dbReference type="PANTHER" id="PTHR14503">
    <property type="entry name" value="MITOCHONDRIAL RIBOSOMAL PROTEIN 34 FAMILY MEMBER"/>
    <property type="match status" value="1"/>
</dbReference>
<dbReference type="GO" id="GO:1990904">
    <property type="term" value="C:ribonucleoprotein complex"/>
    <property type="evidence" value="ECO:0007669"/>
    <property type="project" value="UniProtKB-KW"/>
</dbReference>
<dbReference type="Proteomes" id="UP000004594">
    <property type="component" value="Unassembled WGS sequence"/>
</dbReference>
<evidence type="ECO:0000256" key="3">
    <source>
        <dbReference type="ARBA" id="ARBA00023274"/>
    </source>
</evidence>
<dbReference type="FunFam" id="1.10.287.3980:FF:000001">
    <property type="entry name" value="Mitochondrial ribosomal protein L34"/>
    <property type="match status" value="1"/>
</dbReference>
<gene>
    <name evidence="5 6" type="primary">rpmH</name>
    <name evidence="6" type="ORF">HMPREF9220_1352</name>
</gene>
<reference evidence="6 7" key="1">
    <citation type="submission" date="2010-11" db="EMBL/GenBank/DDBJ databases">
        <authorList>
            <person name="Durkin A.S."/>
            <person name="Madupu R."/>
            <person name="Torralba M."/>
            <person name="Gillis M."/>
            <person name="Methe B."/>
            <person name="Sutton G."/>
            <person name="Nelson K.E."/>
        </authorList>
    </citation>
    <scope>NUCLEOTIDE SEQUENCE [LARGE SCALE GENOMIC DNA]</scope>
    <source>
        <strain evidence="6 7">UPII 345-E</strain>
    </source>
</reference>
<dbReference type="eggNOG" id="COG0230">
    <property type="taxonomic scope" value="Bacteria"/>
</dbReference>
<protein>
    <recommendedName>
        <fullName evidence="4 5">Large ribosomal subunit protein bL34</fullName>
    </recommendedName>
</protein>
<name>E4L759_9FIRM</name>
<dbReference type="HAMAP" id="MF_00391">
    <property type="entry name" value="Ribosomal_bL34"/>
    <property type="match status" value="1"/>
</dbReference>
<comment type="caution">
    <text evidence="6">The sequence shown here is derived from an EMBL/GenBank/DDBJ whole genome shotgun (WGS) entry which is preliminary data.</text>
</comment>
<evidence type="ECO:0000313" key="6">
    <source>
        <dbReference type="EMBL" id="EFR43397.1"/>
    </source>
</evidence>
<dbReference type="OrthoDB" id="9804164at2"/>
<sequence>MTKRTFQPNNHWRKKTHGFRARMKTRAGRIVLKRRRAKGRKVLSA</sequence>
<evidence type="ECO:0000256" key="2">
    <source>
        <dbReference type="ARBA" id="ARBA00022980"/>
    </source>
</evidence>
<evidence type="ECO:0000256" key="4">
    <source>
        <dbReference type="ARBA" id="ARBA00035177"/>
    </source>
</evidence>
<dbReference type="RefSeq" id="WP_007553759.1">
    <property type="nucleotide sequence ID" value="NZ_AENT01000001.1"/>
</dbReference>
<dbReference type="AlphaFoldDB" id="E4L759"/>
<keyword evidence="3 5" id="KW-0687">Ribonucleoprotein</keyword>
<dbReference type="Pfam" id="PF00468">
    <property type="entry name" value="Ribosomal_L34"/>
    <property type="match status" value="1"/>
</dbReference>
<evidence type="ECO:0000256" key="1">
    <source>
        <dbReference type="ARBA" id="ARBA00010111"/>
    </source>
</evidence>
<evidence type="ECO:0000256" key="5">
    <source>
        <dbReference type="HAMAP-Rule" id="MF_00391"/>
    </source>
</evidence>
<dbReference type="PROSITE" id="PS00784">
    <property type="entry name" value="RIBOSOMAL_L34"/>
    <property type="match status" value="1"/>
</dbReference>
<accession>E4L759</accession>